<proteinExistence type="predicted"/>
<feature type="signal peptide" evidence="3">
    <location>
        <begin position="1"/>
        <end position="25"/>
    </location>
</feature>
<protein>
    <recommendedName>
        <fullName evidence="6">TPM domain-containing protein</fullName>
    </recommendedName>
</protein>
<keyword evidence="4" id="KW-0614">Plasmid</keyword>
<name>A0A2S0N5L7_9BURK</name>
<organism evidence="4 5">
    <name type="scientific">Simplicispira suum</name>
    <dbReference type="NCBI Taxonomy" id="2109915"/>
    <lineage>
        <taxon>Bacteria</taxon>
        <taxon>Pseudomonadati</taxon>
        <taxon>Pseudomonadota</taxon>
        <taxon>Betaproteobacteria</taxon>
        <taxon>Burkholderiales</taxon>
        <taxon>Comamonadaceae</taxon>
        <taxon>Simplicispira</taxon>
    </lineage>
</organism>
<keyword evidence="2" id="KW-0812">Transmembrane</keyword>
<evidence type="ECO:0000313" key="5">
    <source>
        <dbReference type="Proteomes" id="UP000239326"/>
    </source>
</evidence>
<feature type="region of interest" description="Disordered" evidence="1">
    <location>
        <begin position="276"/>
        <end position="296"/>
    </location>
</feature>
<geneLocation type="plasmid" evidence="4 5">
    <name>unnamed1</name>
</geneLocation>
<evidence type="ECO:0000313" key="4">
    <source>
        <dbReference type="EMBL" id="AVO43449.1"/>
    </source>
</evidence>
<evidence type="ECO:0000256" key="2">
    <source>
        <dbReference type="SAM" id="Phobius"/>
    </source>
</evidence>
<keyword evidence="2" id="KW-1133">Transmembrane helix</keyword>
<dbReference type="AlphaFoldDB" id="A0A2S0N5L7"/>
<feature type="transmembrane region" description="Helical" evidence="2">
    <location>
        <begin position="230"/>
        <end position="250"/>
    </location>
</feature>
<feature type="chain" id="PRO_5015441762" description="TPM domain-containing protein" evidence="3">
    <location>
        <begin position="26"/>
        <end position="352"/>
    </location>
</feature>
<dbReference type="EMBL" id="CP027670">
    <property type="protein sequence ID" value="AVO43449.1"/>
    <property type="molecule type" value="Genomic_DNA"/>
</dbReference>
<dbReference type="KEGG" id="simp:C6571_18660"/>
<evidence type="ECO:0008006" key="6">
    <source>
        <dbReference type="Google" id="ProtNLM"/>
    </source>
</evidence>
<gene>
    <name evidence="4" type="ORF">C6571_18660</name>
</gene>
<evidence type="ECO:0000256" key="1">
    <source>
        <dbReference type="SAM" id="MobiDB-lite"/>
    </source>
</evidence>
<reference evidence="4 5" key="1">
    <citation type="submission" date="2018-03" db="EMBL/GenBank/DDBJ databases">
        <title>Genome sequencing of Simplicispira sp.</title>
        <authorList>
            <person name="Kim S.-J."/>
            <person name="Heo J."/>
            <person name="Kwon S.-W."/>
        </authorList>
    </citation>
    <scope>NUCLEOTIDE SEQUENCE [LARGE SCALE GENOMIC DNA]</scope>
    <source>
        <strain evidence="4 5">SC1-8</strain>
        <plasmid evidence="4 5">unnamed1</plasmid>
    </source>
</reference>
<accession>A0A2S0N5L7</accession>
<dbReference type="RefSeq" id="WP_106448397.1">
    <property type="nucleotide sequence ID" value="NZ_CP027670.1"/>
</dbReference>
<evidence type="ECO:0000256" key="3">
    <source>
        <dbReference type="SAM" id="SignalP"/>
    </source>
</evidence>
<feature type="compositionally biased region" description="Polar residues" evidence="1">
    <location>
        <begin position="287"/>
        <end position="296"/>
    </location>
</feature>
<dbReference type="Proteomes" id="UP000239326">
    <property type="component" value="Plasmid unnamed1"/>
</dbReference>
<keyword evidence="5" id="KW-1185">Reference proteome</keyword>
<keyword evidence="3" id="KW-0732">Signal</keyword>
<sequence>MTRFLPSALVSAALVAIATLQPADAAQTCSGLPKAGTLLASEPLADGLTAHSAAAVVIRNELGVEAAVILRNKTDSSRQVLRLASTSAASMVLAGASYGLEIAVGDRWCDADRGFLEGKSFRIVGGMKALAGAGVAVAVKRHAADPAKINVVFEPLAVDPQEMQRAIAAMQTGWRAVPRQDSSDTPPKLQGPATLPQAGQWLTESTERVRGVFVDHIQNGAHISTWLRDAMVLGVLPMLLLFFFGIWSLVGWARRRPRSKPELWIAPSVSGGTALAPGYEDGESPIRPSQSKQTQMGEAFTNFQRKRLLSMCMGDAGKAQRLINFEHRRDSRLCDEDAARRAIERWERDMSS</sequence>
<keyword evidence="2" id="KW-0472">Membrane</keyword>